<dbReference type="eggNOG" id="COG4888">
    <property type="taxonomic scope" value="Bacteria"/>
</dbReference>
<dbReference type="Pfam" id="PF13517">
    <property type="entry name" value="FG-GAP_3"/>
    <property type="match status" value="1"/>
</dbReference>
<keyword evidence="3" id="KW-1185">Reference proteome</keyword>
<protein>
    <recommendedName>
        <fullName evidence="4">FG-GAP repeat protein</fullName>
    </recommendedName>
</protein>
<dbReference type="InterPro" id="IPR013517">
    <property type="entry name" value="FG-GAP"/>
</dbReference>
<dbReference type="HOGENOM" id="CLU_1346720_0_0_10"/>
<dbReference type="EMBL" id="CP003281">
    <property type="protein sequence ID" value="AFL83123.1"/>
    <property type="molecule type" value="Genomic_DNA"/>
</dbReference>
<evidence type="ECO:0000256" key="1">
    <source>
        <dbReference type="ARBA" id="ARBA00022729"/>
    </source>
</evidence>
<sequence>MTVTSKPSFVYILIALLLLSSCTVEEKEVLLFELMDKEDTGIDFTNQLTYTEQFNPYTFRNFYNGGGVALGDINNDELTDIFFAGNQVGNKLYLNKGNFEFEDITEIAGLAVENIWSTGVSMADVNGDGLLDIYICKSGPLGGEQRHNELFINNGDLTFTEMSQEYGLFIEGEIRDIKKIRTQEGYKLAVIRNNDSLILLDKN</sequence>
<dbReference type="PROSITE" id="PS51257">
    <property type="entry name" value="PROKAR_LIPOPROTEIN"/>
    <property type="match status" value="1"/>
</dbReference>
<dbReference type="PANTHER" id="PTHR16026:SF0">
    <property type="entry name" value="CARTILAGE ACIDIC PROTEIN 1"/>
    <property type="match status" value="1"/>
</dbReference>
<dbReference type="SUPFAM" id="SSF69318">
    <property type="entry name" value="Integrin alpha N-terminal domain"/>
    <property type="match status" value="1"/>
</dbReference>
<dbReference type="InterPro" id="IPR028994">
    <property type="entry name" value="Integrin_alpha_N"/>
</dbReference>
<dbReference type="PANTHER" id="PTHR16026">
    <property type="entry name" value="CARTILAGE ACIDIC PROTEIN 1"/>
    <property type="match status" value="1"/>
</dbReference>
<evidence type="ECO:0000313" key="3">
    <source>
        <dbReference type="Proteomes" id="UP000006050"/>
    </source>
</evidence>
<dbReference type="KEGG" id="bbd:Belba_0464"/>
<keyword evidence="1" id="KW-0732">Signal</keyword>
<organism evidence="2 3">
    <name type="scientific">Belliella baltica (strain DSM 15883 / CIP 108006 / LMG 21964 / BA134)</name>
    <dbReference type="NCBI Taxonomy" id="866536"/>
    <lineage>
        <taxon>Bacteria</taxon>
        <taxon>Pseudomonadati</taxon>
        <taxon>Bacteroidota</taxon>
        <taxon>Cytophagia</taxon>
        <taxon>Cytophagales</taxon>
        <taxon>Cyclobacteriaceae</taxon>
        <taxon>Belliella</taxon>
    </lineage>
</organism>
<dbReference type="PATRIC" id="fig|866536.3.peg.480"/>
<proteinExistence type="predicted"/>
<dbReference type="Gene3D" id="2.130.10.130">
    <property type="entry name" value="Integrin alpha, N-terminal"/>
    <property type="match status" value="1"/>
</dbReference>
<dbReference type="Proteomes" id="UP000006050">
    <property type="component" value="Chromosome"/>
</dbReference>
<dbReference type="RefSeq" id="WP_014771136.1">
    <property type="nucleotide sequence ID" value="NC_018010.1"/>
</dbReference>
<evidence type="ECO:0008006" key="4">
    <source>
        <dbReference type="Google" id="ProtNLM"/>
    </source>
</evidence>
<accession>I3Z1K5</accession>
<dbReference type="STRING" id="866536.Belba_0464"/>
<dbReference type="InterPro" id="IPR027039">
    <property type="entry name" value="Crtac1"/>
</dbReference>
<evidence type="ECO:0000313" key="2">
    <source>
        <dbReference type="EMBL" id="AFL83123.1"/>
    </source>
</evidence>
<dbReference type="OrthoDB" id="9816120at2"/>
<dbReference type="AlphaFoldDB" id="I3Z1K5"/>
<gene>
    <name evidence="2" type="ordered locus">Belba_0464</name>
</gene>
<name>I3Z1K5_BELBD</name>
<reference evidence="3" key="1">
    <citation type="submission" date="2012-06" db="EMBL/GenBank/DDBJ databases">
        <title>The complete genome of Belliella baltica DSM 15883.</title>
        <authorList>
            <person name="Lucas S."/>
            <person name="Copeland A."/>
            <person name="Lapidus A."/>
            <person name="Goodwin L."/>
            <person name="Pitluck S."/>
            <person name="Peters L."/>
            <person name="Mikhailova N."/>
            <person name="Davenport K."/>
            <person name="Kyrpides N."/>
            <person name="Mavromatis K."/>
            <person name="Pagani I."/>
            <person name="Ivanova N."/>
            <person name="Ovchinnikova G."/>
            <person name="Zeytun A."/>
            <person name="Detter J.C."/>
            <person name="Han C."/>
            <person name="Land M."/>
            <person name="Hauser L."/>
            <person name="Markowitz V."/>
            <person name="Cheng J.-F."/>
            <person name="Hugenholtz P."/>
            <person name="Woyke T."/>
            <person name="Wu D."/>
            <person name="Tindall B."/>
            <person name="Pomrenke H."/>
            <person name="Brambilla E."/>
            <person name="Klenk H.-P."/>
            <person name="Eisen J.A."/>
        </authorList>
    </citation>
    <scope>NUCLEOTIDE SEQUENCE [LARGE SCALE GENOMIC DNA]</scope>
    <source>
        <strain evidence="3">DSM 15883 / CIP 108006 / LMG 21964 / BA134</strain>
    </source>
</reference>